<keyword evidence="1" id="KW-0540">Nuclease</keyword>
<dbReference type="Proteomes" id="UP000305401">
    <property type="component" value="Unassembled WGS sequence"/>
</dbReference>
<sequence length="208" mass="23542">MNVEQVSISITKEQLSQLPVVSYPGKIQVINTDSEAVDAFKQILMSKTVGIDTETRPSFKKGHINSVALIQIATDHCCYLFRISKFGLTQCLVDFLQNTRITKIGLSLRDDFHVLHRLAPFEPQAFIDLQTFVKNYSITDASLQKIFAIIFGQRISKHQRLSNWEADSLTPQQQQYASIDAWACLQIYNHLKTGKFNPSQSPYISTTG</sequence>
<accession>A0AC61S404</accession>
<dbReference type="EMBL" id="SSTG01000150">
    <property type="protein sequence ID" value="THG44918.1"/>
    <property type="molecule type" value="Genomic_DNA"/>
</dbReference>
<evidence type="ECO:0000313" key="2">
    <source>
        <dbReference type="Proteomes" id="UP000305401"/>
    </source>
</evidence>
<organism evidence="1 2">
    <name type="scientific">Muribaculum caecicola</name>
    <dbReference type="NCBI Taxonomy" id="3038144"/>
    <lineage>
        <taxon>Bacteria</taxon>
        <taxon>Pseudomonadati</taxon>
        <taxon>Bacteroidota</taxon>
        <taxon>Bacteroidia</taxon>
        <taxon>Bacteroidales</taxon>
        <taxon>Muribaculaceae</taxon>
        <taxon>Muribaculum</taxon>
    </lineage>
</organism>
<keyword evidence="1" id="KW-0378">Hydrolase</keyword>
<evidence type="ECO:0000313" key="1">
    <source>
        <dbReference type="EMBL" id="THG44918.1"/>
    </source>
</evidence>
<protein>
    <submittedName>
        <fullName evidence="1">3'-5' exonuclease domain-containing protein 2</fullName>
    </submittedName>
</protein>
<name>A0AC61S404_9BACT</name>
<gene>
    <name evidence="1" type="ORF">E5990_09505</name>
</gene>
<keyword evidence="2" id="KW-1185">Reference proteome</keyword>
<reference evidence="1" key="1">
    <citation type="submission" date="2019-04" db="EMBL/GenBank/DDBJ databases">
        <title>Microbes associate with the intestines of laboratory mice.</title>
        <authorList>
            <person name="Navarre W."/>
            <person name="Wong E."/>
            <person name="Huang K.C."/>
            <person name="Tropini C."/>
            <person name="Ng K."/>
            <person name="Yu B."/>
        </authorList>
    </citation>
    <scope>NUCLEOTIDE SEQUENCE</scope>
    <source>
        <strain evidence="1">NM86_A22</strain>
    </source>
</reference>
<keyword evidence="1" id="KW-0269">Exonuclease</keyword>
<proteinExistence type="predicted"/>
<comment type="caution">
    <text evidence="1">The sequence shown here is derived from an EMBL/GenBank/DDBJ whole genome shotgun (WGS) entry which is preliminary data.</text>
</comment>